<keyword evidence="1" id="KW-0812">Transmembrane</keyword>
<dbReference type="EMBL" id="PZQS01000002">
    <property type="protein sequence ID" value="PVD36146.1"/>
    <property type="molecule type" value="Genomic_DNA"/>
</dbReference>
<protein>
    <submittedName>
        <fullName evidence="2">Uncharacterized protein</fullName>
    </submittedName>
</protein>
<evidence type="ECO:0000256" key="1">
    <source>
        <dbReference type="SAM" id="Phobius"/>
    </source>
</evidence>
<comment type="caution">
    <text evidence="2">The sequence shown here is derived from an EMBL/GenBank/DDBJ whole genome shotgun (WGS) entry which is preliminary data.</text>
</comment>
<name>A0A2T7PRU8_POMCA</name>
<feature type="transmembrane region" description="Helical" evidence="1">
    <location>
        <begin position="75"/>
        <end position="93"/>
    </location>
</feature>
<dbReference type="AlphaFoldDB" id="A0A2T7PRU8"/>
<organism evidence="2 3">
    <name type="scientific">Pomacea canaliculata</name>
    <name type="common">Golden apple snail</name>
    <dbReference type="NCBI Taxonomy" id="400727"/>
    <lineage>
        <taxon>Eukaryota</taxon>
        <taxon>Metazoa</taxon>
        <taxon>Spiralia</taxon>
        <taxon>Lophotrochozoa</taxon>
        <taxon>Mollusca</taxon>
        <taxon>Gastropoda</taxon>
        <taxon>Caenogastropoda</taxon>
        <taxon>Architaenioglossa</taxon>
        <taxon>Ampullarioidea</taxon>
        <taxon>Ampullariidae</taxon>
        <taxon>Pomacea</taxon>
    </lineage>
</organism>
<accession>A0A2T7PRU8</accession>
<evidence type="ECO:0000313" key="3">
    <source>
        <dbReference type="Proteomes" id="UP000245119"/>
    </source>
</evidence>
<keyword evidence="3" id="KW-1185">Reference proteome</keyword>
<evidence type="ECO:0000313" key="2">
    <source>
        <dbReference type="EMBL" id="PVD36146.1"/>
    </source>
</evidence>
<dbReference type="Proteomes" id="UP000245119">
    <property type="component" value="Linkage Group LG2"/>
</dbReference>
<sequence length="138" mass="15294">MECVLGCEGRVRMGSSGLCYRRHPLTVSHGVCDLLGADWNVRQVSPLGLLPVRTLPATVYRPVHDTSIQESRGPSVYVLLLAATWLSSVLLFFPNHVVSPARRLSPDGSHSQYESTMRVELKISHSRSQIKAADLRSR</sequence>
<reference evidence="2 3" key="1">
    <citation type="submission" date="2018-04" db="EMBL/GenBank/DDBJ databases">
        <title>The genome of golden apple snail Pomacea canaliculata provides insight into stress tolerance and invasive adaptation.</title>
        <authorList>
            <person name="Liu C."/>
            <person name="Liu B."/>
            <person name="Ren Y."/>
            <person name="Zhang Y."/>
            <person name="Wang H."/>
            <person name="Li S."/>
            <person name="Jiang F."/>
            <person name="Yin L."/>
            <person name="Zhang G."/>
            <person name="Qian W."/>
            <person name="Fan W."/>
        </authorList>
    </citation>
    <scope>NUCLEOTIDE SEQUENCE [LARGE SCALE GENOMIC DNA]</scope>
    <source>
        <strain evidence="2">SZHN2017</strain>
        <tissue evidence="2">Muscle</tissue>
    </source>
</reference>
<gene>
    <name evidence="2" type="ORF">C0Q70_03119</name>
</gene>
<keyword evidence="1" id="KW-0472">Membrane</keyword>
<keyword evidence="1" id="KW-1133">Transmembrane helix</keyword>
<proteinExistence type="predicted"/>